<feature type="binding site" evidence="5">
    <location>
        <begin position="52"/>
        <end position="54"/>
    </location>
    <ligand>
        <name>ATP</name>
        <dbReference type="ChEBI" id="CHEBI:30616"/>
    </ligand>
</feature>
<gene>
    <name evidence="8" type="primary">sucC_1</name>
    <name evidence="5" type="synonym">sucC</name>
    <name evidence="8" type="ORF">DESUT3_01520</name>
</gene>
<dbReference type="Gene3D" id="3.30.470.20">
    <property type="entry name" value="ATP-grasp fold, B domain"/>
    <property type="match status" value="1"/>
</dbReference>
<proteinExistence type="inferred from homology"/>
<feature type="domain" description="ATP-grasp" evidence="7">
    <location>
        <begin position="9"/>
        <end position="226"/>
    </location>
</feature>
<accession>A0ABN6DS97</accession>
<sequence length="389" mass="42240">MNIHEYQAKEILTSYDIPVPRGRVAMTADQVERAAKMLGGRCMVKAQIYAGGRGKAGGVKLVHHPEQAHELAKDLFGRRLVTPQTGPEGLKVRRILVEETVEVAREFYLSITLDRSSSRYCIIASAEGGVDIEETAARHPEKIHKLTIDPFTGLRPFQARKIALGLGLTGALAEDCVTLVLNLYRCCQEKDCSLVEINPLVVTKAEWLLAMDAKINFDDNALFRHWEYNDMVDYSQMDPLEISAGKFDLAYIKLAGDIGCMVNGAGLAMATLDVLHECGGEPANFLDVGGGATREKVAEAFKIILQDQAVRGVFVNIFGGIMRCDVIAQGIIEAAAEVHCTLPIVVRMDGSQVEEGKQLLLGSGLNVQCVDTLGAGASRIVEMVRGGQA</sequence>
<dbReference type="PANTHER" id="PTHR11815">
    <property type="entry name" value="SUCCINYL-COA SYNTHETASE BETA CHAIN"/>
    <property type="match status" value="1"/>
</dbReference>
<comment type="similarity">
    <text evidence="5">Belongs to the succinate/malate CoA ligase beta subunit family.</text>
</comment>
<evidence type="ECO:0000256" key="3">
    <source>
        <dbReference type="ARBA" id="ARBA00022741"/>
    </source>
</evidence>
<keyword evidence="1 5" id="KW-0436">Ligase</keyword>
<dbReference type="PROSITE" id="PS01217">
    <property type="entry name" value="SUCCINYL_COA_LIG_3"/>
    <property type="match status" value="1"/>
</dbReference>
<dbReference type="PANTHER" id="PTHR11815:SF10">
    <property type="entry name" value="SUCCINATE--COA LIGASE [GDP-FORMING] SUBUNIT BETA, MITOCHONDRIAL"/>
    <property type="match status" value="1"/>
</dbReference>
<protein>
    <recommendedName>
        <fullName evidence="5">Succinate--CoA ligase [ADP-forming] subunit beta</fullName>
        <ecNumber evidence="5">6.2.1.5</ecNumber>
    </recommendedName>
    <alternativeName>
        <fullName evidence="5">Succinyl-CoA synthetase subunit beta</fullName>
        <shortName evidence="5">SCS-beta</shortName>
    </alternativeName>
</protein>
<feature type="binding site" evidence="5">
    <location>
        <position position="45"/>
    </location>
    <ligand>
        <name>ATP</name>
        <dbReference type="ChEBI" id="CHEBI:30616"/>
    </ligand>
</feature>
<dbReference type="EC" id="6.2.1.5" evidence="5"/>
<dbReference type="InterPro" id="IPR017866">
    <property type="entry name" value="Succ-CoA_synthase_bsu_CS"/>
</dbReference>
<dbReference type="GO" id="GO:0016874">
    <property type="term" value="F:ligase activity"/>
    <property type="evidence" value="ECO:0007669"/>
    <property type="project" value="UniProtKB-KW"/>
</dbReference>
<organism evidence="8 9">
    <name type="scientific">Desulfuromonas versatilis</name>
    <dbReference type="NCBI Taxonomy" id="2802975"/>
    <lineage>
        <taxon>Bacteria</taxon>
        <taxon>Pseudomonadati</taxon>
        <taxon>Thermodesulfobacteriota</taxon>
        <taxon>Desulfuromonadia</taxon>
        <taxon>Desulfuromonadales</taxon>
        <taxon>Desulfuromonadaceae</taxon>
        <taxon>Desulfuromonas</taxon>
    </lineage>
</organism>
<feature type="binding site" evidence="5">
    <location>
        <position position="198"/>
    </location>
    <ligand>
        <name>Mg(2+)</name>
        <dbReference type="ChEBI" id="CHEBI:18420"/>
    </ligand>
</feature>
<dbReference type="Pfam" id="PF00549">
    <property type="entry name" value="Ligase_CoA"/>
    <property type="match status" value="1"/>
</dbReference>
<feature type="binding site" evidence="5">
    <location>
        <position position="106"/>
    </location>
    <ligand>
        <name>ATP</name>
        <dbReference type="ChEBI" id="CHEBI:30616"/>
    </ligand>
</feature>
<reference evidence="8 9" key="2">
    <citation type="journal article" date="2021" name="Int. J. Syst. Evol. Microbiol.">
        <title>Isolation and Polyphasic Characterization of Desulfuromonas versatilis sp. Nov., an Electrogenic Bacteria Capable of Versatile Metabolism Isolated from a Graphene Oxide-Reducing Enrichment Culture.</title>
        <authorList>
            <person name="Xie L."/>
            <person name="Yoshida N."/>
            <person name="Ishii S."/>
            <person name="Meng L."/>
        </authorList>
    </citation>
    <scope>NUCLEOTIDE SEQUENCE [LARGE SCALE GENOMIC DNA]</scope>
    <source>
        <strain evidence="8 9">NIT-T3</strain>
    </source>
</reference>
<evidence type="ECO:0000256" key="1">
    <source>
        <dbReference type="ARBA" id="ARBA00022598"/>
    </source>
</evidence>
<dbReference type="Gene3D" id="3.30.1490.20">
    <property type="entry name" value="ATP-grasp fold, A domain"/>
    <property type="match status" value="1"/>
</dbReference>
<evidence type="ECO:0000313" key="8">
    <source>
        <dbReference type="EMBL" id="BCR03083.1"/>
    </source>
</evidence>
<dbReference type="InterPro" id="IPR013815">
    <property type="entry name" value="ATP_grasp_subdomain_1"/>
</dbReference>
<evidence type="ECO:0000256" key="2">
    <source>
        <dbReference type="ARBA" id="ARBA00022723"/>
    </source>
</evidence>
<dbReference type="RefSeq" id="WP_221250561.1">
    <property type="nucleotide sequence ID" value="NZ_AP024355.1"/>
</dbReference>
<keyword evidence="5" id="KW-0816">Tricarboxylic acid cycle</keyword>
<comment type="function">
    <text evidence="5">Succinyl-CoA synthetase functions in the citric acid cycle (TCA), coupling the hydrolysis of succinyl-CoA to the synthesis of either ATP or GTP and thus represents the only step of substrate-level phosphorylation in the TCA. The beta subunit provides nucleotide specificity of the enzyme and binds the substrate succinate, while the binding sites for coenzyme A and phosphate are found in the alpha subunit.</text>
</comment>
<dbReference type="NCBIfam" id="TIGR01016">
    <property type="entry name" value="sucCoAbeta"/>
    <property type="match status" value="1"/>
</dbReference>
<keyword evidence="3 5" id="KW-0547">Nucleotide-binding</keyword>
<evidence type="ECO:0000256" key="6">
    <source>
        <dbReference type="PROSITE-ProRule" id="PRU00409"/>
    </source>
</evidence>
<comment type="subunit">
    <text evidence="5">Heterotetramer of two alpha and two beta subunits.</text>
</comment>
<comment type="catalytic activity">
    <reaction evidence="5">
        <text>succinate + ATP + CoA = succinyl-CoA + ADP + phosphate</text>
        <dbReference type="Rhea" id="RHEA:17661"/>
        <dbReference type="ChEBI" id="CHEBI:30031"/>
        <dbReference type="ChEBI" id="CHEBI:30616"/>
        <dbReference type="ChEBI" id="CHEBI:43474"/>
        <dbReference type="ChEBI" id="CHEBI:57287"/>
        <dbReference type="ChEBI" id="CHEBI:57292"/>
        <dbReference type="ChEBI" id="CHEBI:456216"/>
        <dbReference type="EC" id="6.2.1.5"/>
    </reaction>
</comment>
<feature type="binding site" evidence="5">
    <location>
        <position position="212"/>
    </location>
    <ligand>
        <name>Mg(2+)</name>
        <dbReference type="ChEBI" id="CHEBI:18420"/>
    </ligand>
</feature>
<dbReference type="HAMAP" id="MF_00558">
    <property type="entry name" value="Succ_CoA_beta"/>
    <property type="match status" value="1"/>
</dbReference>
<dbReference type="InterPro" id="IPR005811">
    <property type="entry name" value="SUCC_ACL_C"/>
</dbReference>
<feature type="binding site" evidence="5">
    <location>
        <begin position="320"/>
        <end position="322"/>
    </location>
    <ligand>
        <name>substrate</name>
        <note>ligand shared with subunit alpha</note>
    </ligand>
</feature>
<reference evidence="8 9" key="1">
    <citation type="journal article" date="2016" name="C (Basel)">
        <title>Selective Growth of and Electricity Production by Marine Exoelectrogenic Bacteria in Self-Aggregated Hydrogel of Microbially Reduced Graphene Oxide.</title>
        <authorList>
            <person name="Yoshida N."/>
            <person name="Goto Y."/>
            <person name="Miyata Y."/>
        </authorList>
    </citation>
    <scope>NUCLEOTIDE SEQUENCE [LARGE SCALE GENOMIC DNA]</scope>
    <source>
        <strain evidence="8 9">NIT-T3</strain>
    </source>
</reference>
<comment type="pathway">
    <text evidence="5">Carbohydrate metabolism; tricarboxylic acid cycle; succinate from succinyl-CoA (ligase route): step 1/1.</text>
</comment>
<comment type="catalytic activity">
    <reaction evidence="5">
        <text>GTP + succinate + CoA = succinyl-CoA + GDP + phosphate</text>
        <dbReference type="Rhea" id="RHEA:22120"/>
        <dbReference type="ChEBI" id="CHEBI:30031"/>
        <dbReference type="ChEBI" id="CHEBI:37565"/>
        <dbReference type="ChEBI" id="CHEBI:43474"/>
        <dbReference type="ChEBI" id="CHEBI:57287"/>
        <dbReference type="ChEBI" id="CHEBI:57292"/>
        <dbReference type="ChEBI" id="CHEBI:58189"/>
    </reaction>
</comment>
<keyword evidence="2 5" id="KW-0479">Metal-binding</keyword>
<feature type="binding site" evidence="5">
    <location>
        <position position="101"/>
    </location>
    <ligand>
        <name>ATP</name>
        <dbReference type="ChEBI" id="CHEBI:30616"/>
    </ligand>
</feature>
<dbReference type="InterPro" id="IPR005809">
    <property type="entry name" value="Succ_CoA_ligase-like_bsu"/>
</dbReference>
<comment type="cofactor">
    <cofactor evidence="5">
        <name>Mg(2+)</name>
        <dbReference type="ChEBI" id="CHEBI:18420"/>
    </cofactor>
    <text evidence="5">Binds 1 Mg(2+) ion per subunit.</text>
</comment>
<dbReference type="EMBL" id="AP024355">
    <property type="protein sequence ID" value="BCR03083.1"/>
    <property type="molecule type" value="Genomic_DNA"/>
</dbReference>
<feature type="binding site" evidence="5">
    <location>
        <position position="98"/>
    </location>
    <ligand>
        <name>ATP</name>
        <dbReference type="ChEBI" id="CHEBI:30616"/>
    </ligand>
</feature>
<evidence type="ECO:0000256" key="4">
    <source>
        <dbReference type="ARBA" id="ARBA00022842"/>
    </source>
</evidence>
<evidence type="ECO:0000256" key="5">
    <source>
        <dbReference type="HAMAP-Rule" id="MF_00558"/>
    </source>
</evidence>
<dbReference type="Proteomes" id="UP001319827">
    <property type="component" value="Chromosome"/>
</dbReference>
<dbReference type="SUPFAM" id="SSF52210">
    <property type="entry name" value="Succinyl-CoA synthetase domains"/>
    <property type="match status" value="1"/>
</dbReference>
<dbReference type="Gene3D" id="3.40.50.261">
    <property type="entry name" value="Succinyl-CoA synthetase domains"/>
    <property type="match status" value="1"/>
</dbReference>
<dbReference type="InterPro" id="IPR016102">
    <property type="entry name" value="Succinyl-CoA_synth-like"/>
</dbReference>
<dbReference type="InterPro" id="IPR013650">
    <property type="entry name" value="ATP-grasp_succ-CoA_synth-type"/>
</dbReference>
<dbReference type="InterPro" id="IPR011761">
    <property type="entry name" value="ATP-grasp"/>
</dbReference>
<keyword evidence="4 5" id="KW-0460">Magnesium</keyword>
<dbReference type="NCBIfam" id="NF001913">
    <property type="entry name" value="PRK00696.1"/>
    <property type="match status" value="1"/>
</dbReference>
<evidence type="ECO:0000259" key="7">
    <source>
        <dbReference type="PROSITE" id="PS50975"/>
    </source>
</evidence>
<name>A0ABN6DS97_9BACT</name>
<dbReference type="PIRSF" id="PIRSF001554">
    <property type="entry name" value="SucCS_beta"/>
    <property type="match status" value="1"/>
</dbReference>
<dbReference type="SUPFAM" id="SSF56059">
    <property type="entry name" value="Glutathione synthetase ATP-binding domain-like"/>
    <property type="match status" value="1"/>
</dbReference>
<dbReference type="PROSITE" id="PS50975">
    <property type="entry name" value="ATP_GRASP"/>
    <property type="match status" value="1"/>
</dbReference>
<dbReference type="Pfam" id="PF08442">
    <property type="entry name" value="ATP-grasp_2"/>
    <property type="match status" value="1"/>
</dbReference>
<keyword evidence="9" id="KW-1185">Reference proteome</keyword>
<keyword evidence="5 6" id="KW-0067">ATP-binding</keyword>
<feature type="binding site" evidence="5">
    <location>
        <position position="263"/>
    </location>
    <ligand>
        <name>substrate</name>
        <note>ligand shared with subunit alpha</note>
    </ligand>
</feature>
<evidence type="ECO:0000313" key="9">
    <source>
        <dbReference type="Proteomes" id="UP001319827"/>
    </source>
</evidence>